<organism evidence="2">
    <name type="scientific">Hexamita inflata</name>
    <dbReference type="NCBI Taxonomy" id="28002"/>
    <lineage>
        <taxon>Eukaryota</taxon>
        <taxon>Metamonada</taxon>
        <taxon>Diplomonadida</taxon>
        <taxon>Hexamitidae</taxon>
        <taxon>Hexamitinae</taxon>
        <taxon>Hexamita</taxon>
    </lineage>
</organism>
<proteinExistence type="predicted"/>
<keyword evidence="4" id="KW-1185">Reference proteome</keyword>
<reference evidence="2" key="1">
    <citation type="submission" date="2023-06" db="EMBL/GenBank/DDBJ databases">
        <authorList>
            <person name="Kurt Z."/>
        </authorList>
    </citation>
    <scope>NUCLEOTIDE SEQUENCE</scope>
</reference>
<dbReference type="Proteomes" id="UP001642409">
    <property type="component" value="Unassembled WGS sequence"/>
</dbReference>
<dbReference type="AlphaFoldDB" id="A0AA86RKM3"/>
<dbReference type="InterPro" id="IPR036187">
    <property type="entry name" value="DNA_mismatch_repair_MutS_sf"/>
</dbReference>
<evidence type="ECO:0000313" key="3">
    <source>
        <dbReference type="EMBL" id="CAL5986374.1"/>
    </source>
</evidence>
<name>A0AA86RKM3_9EUKA</name>
<reference evidence="3 4" key="2">
    <citation type="submission" date="2024-07" db="EMBL/GenBank/DDBJ databases">
        <authorList>
            <person name="Akdeniz Z."/>
        </authorList>
    </citation>
    <scope>NUCLEOTIDE SEQUENCE [LARGE SCALE GENOMIC DNA]</scope>
</reference>
<protein>
    <submittedName>
        <fullName evidence="2">Core domain superfamily</fullName>
    </submittedName>
</protein>
<evidence type="ECO:0000313" key="2">
    <source>
        <dbReference type="EMBL" id="CAI9975348.1"/>
    </source>
</evidence>
<evidence type="ECO:0000313" key="4">
    <source>
        <dbReference type="Proteomes" id="UP001642409"/>
    </source>
</evidence>
<dbReference type="EMBL" id="CATOUU010001169">
    <property type="protein sequence ID" value="CAI9975348.1"/>
    <property type="molecule type" value="Genomic_DNA"/>
</dbReference>
<comment type="caution">
    <text evidence="2">The sequence shown here is derived from an EMBL/GenBank/DDBJ whole genome shotgun (WGS) entry which is preliminary data.</text>
</comment>
<keyword evidence="1" id="KW-0175">Coiled coil</keyword>
<dbReference type="EMBL" id="CAXDID020000020">
    <property type="protein sequence ID" value="CAL5986374.1"/>
    <property type="molecule type" value="Genomic_DNA"/>
</dbReference>
<accession>A0AA86RKM3</accession>
<sequence>MRTNQIKDVSPIKYLIKLTICDFNYNLILDFTPLSNYKTRLEEAEEIIEELSSYMDEYEESEEDTQSIPSKQLLQQANLIYMIYKLQEDLQQIYKKQNITELSLNKFKNYISPLISQYVKQHVSWSKKVAVLFEALLDKVSQQ</sequence>
<feature type="coiled-coil region" evidence="1">
    <location>
        <begin position="34"/>
        <end position="64"/>
    </location>
</feature>
<dbReference type="SUPFAM" id="SSF48334">
    <property type="entry name" value="DNA repair protein MutS, domain III"/>
    <property type="match status" value="1"/>
</dbReference>
<evidence type="ECO:0000256" key="1">
    <source>
        <dbReference type="SAM" id="Coils"/>
    </source>
</evidence>
<gene>
    <name evidence="2" type="ORF">HINF_LOCUS62993</name>
    <name evidence="3" type="ORF">HINF_LOCUS9375</name>
</gene>